<reference evidence="1" key="1">
    <citation type="submission" date="2015-05" db="UniProtKB">
        <authorList>
            <consortium name="EnsemblMetazoa"/>
        </authorList>
    </citation>
    <scope>IDENTIFICATION</scope>
</reference>
<name>T1HGB0_RHOPR</name>
<protein>
    <submittedName>
        <fullName evidence="1">Uncharacterized protein</fullName>
    </submittedName>
</protein>
<evidence type="ECO:0000313" key="2">
    <source>
        <dbReference type="Proteomes" id="UP000015103"/>
    </source>
</evidence>
<dbReference type="AlphaFoldDB" id="T1HGB0"/>
<dbReference type="EnsemblMetazoa" id="RPRC003083-RA">
    <property type="protein sequence ID" value="RPRC003083-PA"/>
    <property type="gene ID" value="RPRC003083"/>
</dbReference>
<proteinExistence type="predicted"/>
<evidence type="ECO:0000313" key="1">
    <source>
        <dbReference type="EnsemblMetazoa" id="RPRC003083-PA"/>
    </source>
</evidence>
<dbReference type="VEuPathDB" id="VectorBase:RPRC003083"/>
<dbReference type="HOGENOM" id="CLU_190940_0_0_1"/>
<dbReference type="Proteomes" id="UP000015103">
    <property type="component" value="Unassembled WGS sequence"/>
</dbReference>
<dbReference type="EMBL" id="ACPB03015950">
    <property type="status" value="NOT_ANNOTATED_CDS"/>
    <property type="molecule type" value="Genomic_DNA"/>
</dbReference>
<dbReference type="InParanoid" id="T1HGB0"/>
<organism evidence="1 2">
    <name type="scientific">Rhodnius prolixus</name>
    <name type="common">Triatomid bug</name>
    <dbReference type="NCBI Taxonomy" id="13249"/>
    <lineage>
        <taxon>Eukaryota</taxon>
        <taxon>Metazoa</taxon>
        <taxon>Ecdysozoa</taxon>
        <taxon>Arthropoda</taxon>
        <taxon>Hexapoda</taxon>
        <taxon>Insecta</taxon>
        <taxon>Pterygota</taxon>
        <taxon>Neoptera</taxon>
        <taxon>Paraneoptera</taxon>
        <taxon>Hemiptera</taxon>
        <taxon>Heteroptera</taxon>
        <taxon>Panheteroptera</taxon>
        <taxon>Cimicomorpha</taxon>
        <taxon>Reduviidae</taxon>
        <taxon>Triatominae</taxon>
        <taxon>Rhodnius</taxon>
    </lineage>
</organism>
<keyword evidence="2" id="KW-1185">Reference proteome</keyword>
<sequence length="66" mass="7502">MGRKYLLTIFVWLCLITLPLALAQGENENGTVVDCRKYPYAPVCRGAGAKRLYLYSPQEINYEDMA</sequence>
<accession>T1HGB0</accession>